<reference evidence="2" key="1">
    <citation type="submission" date="2018-02" db="EMBL/GenBank/DDBJ databases">
        <title>Rhizophora mucronata_Transcriptome.</title>
        <authorList>
            <person name="Meera S.P."/>
            <person name="Sreeshan A."/>
            <person name="Augustine A."/>
        </authorList>
    </citation>
    <scope>NUCLEOTIDE SEQUENCE</scope>
    <source>
        <tissue evidence="2">Leaf</tissue>
    </source>
</reference>
<accession>A0A2P2P5Y4</accession>
<evidence type="ECO:0000313" key="2">
    <source>
        <dbReference type="EMBL" id="MBX50164.1"/>
    </source>
</evidence>
<proteinExistence type="predicted"/>
<dbReference type="AlphaFoldDB" id="A0A2P2P5Y4"/>
<organism evidence="2">
    <name type="scientific">Rhizophora mucronata</name>
    <name type="common">Asiatic mangrove</name>
    <dbReference type="NCBI Taxonomy" id="61149"/>
    <lineage>
        <taxon>Eukaryota</taxon>
        <taxon>Viridiplantae</taxon>
        <taxon>Streptophyta</taxon>
        <taxon>Embryophyta</taxon>
        <taxon>Tracheophyta</taxon>
        <taxon>Spermatophyta</taxon>
        <taxon>Magnoliopsida</taxon>
        <taxon>eudicotyledons</taxon>
        <taxon>Gunneridae</taxon>
        <taxon>Pentapetalae</taxon>
        <taxon>rosids</taxon>
        <taxon>fabids</taxon>
        <taxon>Malpighiales</taxon>
        <taxon>Rhizophoraceae</taxon>
        <taxon>Rhizophora</taxon>
    </lineage>
</organism>
<evidence type="ECO:0000256" key="1">
    <source>
        <dbReference type="SAM" id="MobiDB-lite"/>
    </source>
</evidence>
<feature type="region of interest" description="Disordered" evidence="1">
    <location>
        <begin position="1"/>
        <end position="25"/>
    </location>
</feature>
<dbReference type="EMBL" id="GGEC01069680">
    <property type="protein sequence ID" value="MBX50164.1"/>
    <property type="molecule type" value="Transcribed_RNA"/>
</dbReference>
<sequence length="25" mass="2632">MDGRSVSAPLSPDDVRDSASQARTI</sequence>
<name>A0A2P2P5Y4_RHIMU</name>
<protein>
    <submittedName>
        <fullName evidence="2">Uncharacterized protein MANES_16G022600</fullName>
    </submittedName>
</protein>